<evidence type="ECO:0000256" key="9">
    <source>
        <dbReference type="ARBA" id="ARBA00023950"/>
    </source>
</evidence>
<sequence>MLVRHGDTEGTRVESVEAVKAKATQFLNQLTEADFQHCFQQWNSRMERCRDRQGEYIEGDKVATVIGCLADGLDNKIEIPYEVIPHFPRSTVQGHVGKLVFGHITGVPVVCMKGRFHYYEGYPLWKCAMPVRVMKLLGVTHLIVTNAAGGLNANYKVGDIMLVNMIGYGDRTRTQAKLFAYFKKNYQSCSRYLKVPGRTTSASGPASPMNEAYDRVLIDEAKRIATQLGLGDSVHEGVYTCLGGPNFETVAELKMLSMLGADTVGMSTVHEVITARHCDLTVLAFSLVTNMCVTSYQAMNNPNHEEVIDVGKMREDVLRMFVENIVRFIQKSKK</sequence>
<dbReference type="EMBL" id="JAPWTK010001078">
    <property type="protein sequence ID" value="KAJ8934217.1"/>
    <property type="molecule type" value="Genomic_DNA"/>
</dbReference>
<dbReference type="CDD" id="cd09009">
    <property type="entry name" value="PNP-EcPNPII_like"/>
    <property type="match status" value="1"/>
</dbReference>
<accession>A0AAV8X6R1</accession>
<dbReference type="InterPro" id="IPR035994">
    <property type="entry name" value="Nucleoside_phosphorylase_sf"/>
</dbReference>
<dbReference type="Gene3D" id="3.40.50.1580">
    <property type="entry name" value="Nucleoside phosphorylase domain"/>
    <property type="match status" value="1"/>
</dbReference>
<comment type="pathway">
    <text evidence="1">Purine metabolism; purine nucleoside salvage.</text>
</comment>
<keyword evidence="14" id="KW-1185">Reference proteome</keyword>
<evidence type="ECO:0000256" key="2">
    <source>
        <dbReference type="ARBA" id="ARBA00006751"/>
    </source>
</evidence>
<dbReference type="PANTHER" id="PTHR11904">
    <property type="entry name" value="METHYLTHIOADENOSINE/PURINE NUCLEOSIDE PHOSPHORYLASE"/>
    <property type="match status" value="1"/>
</dbReference>
<reference evidence="13" key="1">
    <citation type="journal article" date="2023" name="Insect Mol. Biol.">
        <title>Genome sequencing provides insights into the evolution of gene families encoding plant cell wall-degrading enzymes in longhorned beetles.</title>
        <authorList>
            <person name="Shin N.R."/>
            <person name="Okamura Y."/>
            <person name="Kirsch R."/>
            <person name="Pauchet Y."/>
        </authorList>
    </citation>
    <scope>NUCLEOTIDE SEQUENCE</scope>
    <source>
        <strain evidence="13">AMC_N1</strain>
    </source>
</reference>
<dbReference type="InterPro" id="IPR036397">
    <property type="entry name" value="RNaseH_sf"/>
</dbReference>
<evidence type="ECO:0000256" key="3">
    <source>
        <dbReference type="ARBA" id="ARBA00011886"/>
    </source>
</evidence>
<dbReference type="Pfam" id="PF01048">
    <property type="entry name" value="PNP_UDP_1"/>
    <property type="match status" value="1"/>
</dbReference>
<dbReference type="Proteomes" id="UP001162162">
    <property type="component" value="Unassembled WGS sequence"/>
</dbReference>
<evidence type="ECO:0000256" key="10">
    <source>
        <dbReference type="ARBA" id="ARBA00023970"/>
    </source>
</evidence>
<feature type="domain" description="Nucleoside phosphorylase" evidence="12">
    <location>
        <begin position="67"/>
        <end position="326"/>
    </location>
</feature>
<evidence type="ECO:0000259" key="12">
    <source>
        <dbReference type="Pfam" id="PF01048"/>
    </source>
</evidence>
<dbReference type="GO" id="GO:0003676">
    <property type="term" value="F:nucleic acid binding"/>
    <property type="evidence" value="ECO:0007669"/>
    <property type="project" value="InterPro"/>
</dbReference>
<comment type="catalytic activity">
    <reaction evidence="9">
        <text>2'-deoxyinosine + phosphate = 2-deoxy-alpha-D-ribose 1-phosphate + hypoxanthine</text>
        <dbReference type="Rhea" id="RHEA:27750"/>
        <dbReference type="ChEBI" id="CHEBI:17368"/>
        <dbReference type="ChEBI" id="CHEBI:28997"/>
        <dbReference type="ChEBI" id="CHEBI:43474"/>
        <dbReference type="ChEBI" id="CHEBI:57259"/>
        <dbReference type="EC" id="2.4.2.1"/>
    </reaction>
</comment>
<comment type="catalytic activity">
    <reaction evidence="8">
        <text>2'-deoxyguanosine + phosphate = 2-deoxy-alpha-D-ribose 1-phosphate + guanine</text>
        <dbReference type="Rhea" id="RHEA:27738"/>
        <dbReference type="ChEBI" id="CHEBI:16235"/>
        <dbReference type="ChEBI" id="CHEBI:17172"/>
        <dbReference type="ChEBI" id="CHEBI:43474"/>
        <dbReference type="ChEBI" id="CHEBI:57259"/>
        <dbReference type="EC" id="2.4.2.1"/>
    </reaction>
</comment>
<dbReference type="InterPro" id="IPR011268">
    <property type="entry name" value="Purine_phosphorylase"/>
</dbReference>
<evidence type="ECO:0000256" key="5">
    <source>
        <dbReference type="ARBA" id="ARBA00022679"/>
    </source>
</evidence>
<comment type="similarity">
    <text evidence="2">Belongs to the PNP/MTAP phosphorylase family.</text>
</comment>
<evidence type="ECO:0000313" key="13">
    <source>
        <dbReference type="EMBL" id="KAJ8934217.1"/>
    </source>
</evidence>
<evidence type="ECO:0000256" key="4">
    <source>
        <dbReference type="ARBA" id="ARBA00022676"/>
    </source>
</evidence>
<dbReference type="AlphaFoldDB" id="A0AAV8X6R1"/>
<evidence type="ECO:0000256" key="11">
    <source>
        <dbReference type="ARBA" id="ARBA00031036"/>
    </source>
</evidence>
<keyword evidence="6" id="KW-0660">Purine salvage</keyword>
<dbReference type="InterPro" id="IPR018099">
    <property type="entry name" value="Purine_phosphorylase-2_CS"/>
</dbReference>
<dbReference type="InterPro" id="IPR000845">
    <property type="entry name" value="Nucleoside_phosphorylase_d"/>
</dbReference>
<dbReference type="EC" id="2.4.2.1" evidence="3"/>
<dbReference type="PANTHER" id="PTHR11904:SF9">
    <property type="entry name" value="PURINE NUCLEOSIDE PHOSPHORYLASE-RELATED"/>
    <property type="match status" value="1"/>
</dbReference>
<dbReference type="Gene3D" id="3.30.420.10">
    <property type="entry name" value="Ribonuclease H-like superfamily/Ribonuclease H"/>
    <property type="match status" value="1"/>
</dbReference>
<protein>
    <recommendedName>
        <fullName evidence="3">purine-nucleoside phosphorylase</fullName>
        <ecNumber evidence="3">2.4.2.1</ecNumber>
    </recommendedName>
    <alternativeName>
        <fullName evidence="11">Inosine-guanosine phosphorylase</fullName>
    </alternativeName>
</protein>
<evidence type="ECO:0000256" key="8">
    <source>
        <dbReference type="ARBA" id="ARBA00023929"/>
    </source>
</evidence>
<keyword evidence="4" id="KW-0328">Glycosyltransferase</keyword>
<evidence type="ECO:0000313" key="14">
    <source>
        <dbReference type="Proteomes" id="UP001162162"/>
    </source>
</evidence>
<comment type="catalytic activity">
    <reaction evidence="7">
        <text>inosine + phosphate = alpha-D-ribose 1-phosphate + hypoxanthine</text>
        <dbReference type="Rhea" id="RHEA:27646"/>
        <dbReference type="ChEBI" id="CHEBI:17368"/>
        <dbReference type="ChEBI" id="CHEBI:17596"/>
        <dbReference type="ChEBI" id="CHEBI:43474"/>
        <dbReference type="ChEBI" id="CHEBI:57720"/>
        <dbReference type="EC" id="2.4.2.1"/>
    </reaction>
</comment>
<name>A0AAV8X6R1_9CUCU</name>
<dbReference type="GO" id="GO:0004731">
    <property type="term" value="F:purine-nucleoside phosphorylase activity"/>
    <property type="evidence" value="ECO:0007669"/>
    <property type="project" value="UniProtKB-EC"/>
</dbReference>
<evidence type="ECO:0000256" key="1">
    <source>
        <dbReference type="ARBA" id="ARBA00005058"/>
    </source>
</evidence>
<evidence type="ECO:0000256" key="6">
    <source>
        <dbReference type="ARBA" id="ARBA00022726"/>
    </source>
</evidence>
<proteinExistence type="inferred from homology"/>
<dbReference type="GO" id="GO:0005737">
    <property type="term" value="C:cytoplasm"/>
    <property type="evidence" value="ECO:0007669"/>
    <property type="project" value="TreeGrafter"/>
</dbReference>
<organism evidence="13 14">
    <name type="scientific">Aromia moschata</name>
    <dbReference type="NCBI Taxonomy" id="1265417"/>
    <lineage>
        <taxon>Eukaryota</taxon>
        <taxon>Metazoa</taxon>
        <taxon>Ecdysozoa</taxon>
        <taxon>Arthropoda</taxon>
        <taxon>Hexapoda</taxon>
        <taxon>Insecta</taxon>
        <taxon>Pterygota</taxon>
        <taxon>Neoptera</taxon>
        <taxon>Endopterygota</taxon>
        <taxon>Coleoptera</taxon>
        <taxon>Polyphaga</taxon>
        <taxon>Cucujiformia</taxon>
        <taxon>Chrysomeloidea</taxon>
        <taxon>Cerambycidae</taxon>
        <taxon>Cerambycinae</taxon>
        <taxon>Callichromatini</taxon>
        <taxon>Aromia</taxon>
    </lineage>
</organism>
<dbReference type="PROSITE" id="PS01240">
    <property type="entry name" value="PNP_MTAP_2"/>
    <property type="match status" value="1"/>
</dbReference>
<dbReference type="NCBIfam" id="NF006054">
    <property type="entry name" value="PRK08202.1"/>
    <property type="match status" value="1"/>
</dbReference>
<dbReference type="SUPFAM" id="SSF53167">
    <property type="entry name" value="Purine and uridine phosphorylases"/>
    <property type="match status" value="1"/>
</dbReference>
<comment type="catalytic activity">
    <reaction evidence="10">
        <text>guanosine + phosphate = alpha-D-ribose 1-phosphate + guanine</text>
        <dbReference type="Rhea" id="RHEA:13233"/>
        <dbReference type="ChEBI" id="CHEBI:16235"/>
        <dbReference type="ChEBI" id="CHEBI:16750"/>
        <dbReference type="ChEBI" id="CHEBI:43474"/>
        <dbReference type="ChEBI" id="CHEBI:57720"/>
        <dbReference type="EC" id="2.4.2.1"/>
    </reaction>
</comment>
<comment type="caution">
    <text evidence="13">The sequence shown here is derived from an EMBL/GenBank/DDBJ whole genome shotgun (WGS) entry which is preliminary data.</text>
</comment>
<keyword evidence="5" id="KW-0808">Transferase</keyword>
<evidence type="ECO:0000256" key="7">
    <source>
        <dbReference type="ARBA" id="ARBA00023918"/>
    </source>
</evidence>
<dbReference type="GO" id="GO:0006166">
    <property type="term" value="P:purine ribonucleoside salvage"/>
    <property type="evidence" value="ECO:0007669"/>
    <property type="project" value="UniProtKB-KW"/>
</dbReference>
<gene>
    <name evidence="13" type="ORF">NQ318_009354</name>
</gene>